<evidence type="ECO:0000313" key="3">
    <source>
        <dbReference type="Proteomes" id="UP001472677"/>
    </source>
</evidence>
<organism evidence="2 3">
    <name type="scientific">Hibiscus sabdariffa</name>
    <name type="common">roselle</name>
    <dbReference type="NCBI Taxonomy" id="183260"/>
    <lineage>
        <taxon>Eukaryota</taxon>
        <taxon>Viridiplantae</taxon>
        <taxon>Streptophyta</taxon>
        <taxon>Embryophyta</taxon>
        <taxon>Tracheophyta</taxon>
        <taxon>Spermatophyta</taxon>
        <taxon>Magnoliopsida</taxon>
        <taxon>eudicotyledons</taxon>
        <taxon>Gunneridae</taxon>
        <taxon>Pentapetalae</taxon>
        <taxon>rosids</taxon>
        <taxon>malvids</taxon>
        <taxon>Malvales</taxon>
        <taxon>Malvaceae</taxon>
        <taxon>Malvoideae</taxon>
        <taxon>Hibiscus</taxon>
    </lineage>
</organism>
<reference evidence="2 3" key="1">
    <citation type="journal article" date="2024" name="G3 (Bethesda)">
        <title>Genome assembly of Hibiscus sabdariffa L. provides insights into metabolisms of medicinal natural products.</title>
        <authorList>
            <person name="Kim T."/>
        </authorList>
    </citation>
    <scope>NUCLEOTIDE SEQUENCE [LARGE SCALE GENOMIC DNA]</scope>
    <source>
        <strain evidence="2">TK-2024</strain>
        <tissue evidence="2">Old leaves</tissue>
    </source>
</reference>
<name>A0ABR2EUI8_9ROSI</name>
<gene>
    <name evidence="2" type="ORF">V6N12_058628</name>
</gene>
<evidence type="ECO:0000256" key="1">
    <source>
        <dbReference type="SAM" id="MobiDB-lite"/>
    </source>
</evidence>
<dbReference type="Proteomes" id="UP001472677">
    <property type="component" value="Unassembled WGS sequence"/>
</dbReference>
<accession>A0ABR2EUI8</accession>
<protein>
    <submittedName>
        <fullName evidence="2">Uncharacterized protein</fullName>
    </submittedName>
</protein>
<dbReference type="EMBL" id="JBBPBM010000010">
    <property type="protein sequence ID" value="KAK8565053.1"/>
    <property type="molecule type" value="Genomic_DNA"/>
</dbReference>
<keyword evidence="3" id="KW-1185">Reference proteome</keyword>
<feature type="compositionally biased region" description="Polar residues" evidence="1">
    <location>
        <begin position="78"/>
        <end position="89"/>
    </location>
</feature>
<feature type="region of interest" description="Disordered" evidence="1">
    <location>
        <begin position="76"/>
        <end position="103"/>
    </location>
</feature>
<evidence type="ECO:0000313" key="2">
    <source>
        <dbReference type="EMBL" id="KAK8565053.1"/>
    </source>
</evidence>
<sequence>METHPRPPITIETATLSKPIFICNHPISNHPHWNPLQLHLSSSSPHLRPGAIAPGYNPLHQSTPLCTLIRLNTPRPCTKSSPNTTSKLPNQLPPITLTSPLNPHLETKTIRQSLNNKKPQISN</sequence>
<comment type="caution">
    <text evidence="2">The sequence shown here is derived from an EMBL/GenBank/DDBJ whole genome shotgun (WGS) entry which is preliminary data.</text>
</comment>
<proteinExistence type="predicted"/>